<gene>
    <name evidence="1" type="ORF">E1A91_D11G234200v1</name>
</gene>
<dbReference type="AlphaFoldDB" id="A0A5D2SWH3"/>
<proteinExistence type="predicted"/>
<sequence>MTLKKDHDHCRNYLLNYISNNLYDYYDQMYASAKKIWKTLQQKYGIEEARSKKYSCLMIHKKNFLLISNHVSKSRRTQKSRQLS</sequence>
<dbReference type="Proteomes" id="UP000323597">
    <property type="component" value="Chromosome D11"/>
</dbReference>
<dbReference type="EMBL" id="CM017659">
    <property type="protein sequence ID" value="TYI56763.1"/>
    <property type="molecule type" value="Genomic_DNA"/>
</dbReference>
<evidence type="ECO:0000313" key="2">
    <source>
        <dbReference type="Proteomes" id="UP000323597"/>
    </source>
</evidence>
<reference evidence="1 2" key="1">
    <citation type="submission" date="2019-07" db="EMBL/GenBank/DDBJ databases">
        <title>WGS assembly of Gossypium mustelinum.</title>
        <authorList>
            <person name="Chen Z.J."/>
            <person name="Sreedasyam A."/>
            <person name="Ando A."/>
            <person name="Song Q."/>
            <person name="De L."/>
            <person name="Hulse-Kemp A."/>
            <person name="Ding M."/>
            <person name="Ye W."/>
            <person name="Kirkbride R."/>
            <person name="Jenkins J."/>
            <person name="Plott C."/>
            <person name="Lovell J."/>
            <person name="Lin Y.-M."/>
            <person name="Vaughn R."/>
            <person name="Liu B."/>
            <person name="Li W."/>
            <person name="Simpson S."/>
            <person name="Scheffler B."/>
            <person name="Saski C."/>
            <person name="Grover C."/>
            <person name="Hu G."/>
            <person name="Conover J."/>
            <person name="Carlson J."/>
            <person name="Shu S."/>
            <person name="Boston L."/>
            <person name="Williams M."/>
            <person name="Peterson D."/>
            <person name="Mcgee K."/>
            <person name="Jones D."/>
            <person name="Wendel J."/>
            <person name="Stelly D."/>
            <person name="Grimwood J."/>
            <person name="Schmutz J."/>
        </authorList>
    </citation>
    <scope>NUCLEOTIDE SEQUENCE [LARGE SCALE GENOMIC DNA]</scope>
    <source>
        <strain evidence="1">1408120.09</strain>
    </source>
</reference>
<organism evidence="1 2">
    <name type="scientific">Gossypium mustelinum</name>
    <name type="common">Cotton</name>
    <name type="synonym">Gossypium caicoense</name>
    <dbReference type="NCBI Taxonomy" id="34275"/>
    <lineage>
        <taxon>Eukaryota</taxon>
        <taxon>Viridiplantae</taxon>
        <taxon>Streptophyta</taxon>
        <taxon>Embryophyta</taxon>
        <taxon>Tracheophyta</taxon>
        <taxon>Spermatophyta</taxon>
        <taxon>Magnoliopsida</taxon>
        <taxon>eudicotyledons</taxon>
        <taxon>Gunneridae</taxon>
        <taxon>Pentapetalae</taxon>
        <taxon>rosids</taxon>
        <taxon>malvids</taxon>
        <taxon>Malvales</taxon>
        <taxon>Malvaceae</taxon>
        <taxon>Malvoideae</taxon>
        <taxon>Gossypium</taxon>
    </lineage>
</organism>
<keyword evidence="2" id="KW-1185">Reference proteome</keyword>
<accession>A0A5D2SWH3</accession>
<protein>
    <submittedName>
        <fullName evidence="1">Uncharacterized protein</fullName>
    </submittedName>
</protein>
<evidence type="ECO:0000313" key="1">
    <source>
        <dbReference type="EMBL" id="TYI56763.1"/>
    </source>
</evidence>
<name>A0A5D2SWH3_GOSMU</name>